<dbReference type="AlphaFoldDB" id="A0A975YH56"/>
<name>A0A975YH56_9RHOB</name>
<reference evidence="4 5" key="1">
    <citation type="submission" date="2021-07" db="EMBL/GenBank/DDBJ databases">
        <title>Karlodiniumbacter phycospheric gen. nov., sp. nov., a phycosphere bacterium isolated from karlodinium veneficum.</title>
        <authorList>
            <person name="Peng Y."/>
            <person name="Jiang L."/>
            <person name="Lee J."/>
        </authorList>
    </citation>
    <scope>NUCLEOTIDE SEQUENCE</scope>
    <source>
        <strain evidence="4 5">N5</strain>
    </source>
</reference>
<evidence type="ECO:0000256" key="1">
    <source>
        <dbReference type="SAM" id="MobiDB-lite"/>
    </source>
</evidence>
<protein>
    <submittedName>
        <fullName evidence="4">Hint domain-containing protein</fullName>
    </submittedName>
</protein>
<dbReference type="SUPFAM" id="SSF51294">
    <property type="entry name" value="Hedgehog/intein (Hint) domain"/>
    <property type="match status" value="1"/>
</dbReference>
<accession>A0A975YH56</accession>
<dbReference type="EMBL" id="JAIMBW010000001">
    <property type="protein sequence ID" value="MBY4892310.1"/>
    <property type="molecule type" value="Genomic_DNA"/>
</dbReference>
<feature type="region of interest" description="Disordered" evidence="1">
    <location>
        <begin position="350"/>
        <end position="381"/>
    </location>
</feature>
<dbReference type="Proteomes" id="UP000693972">
    <property type="component" value="Unassembled WGS sequence"/>
</dbReference>
<keyword evidence="5" id="KW-1185">Reference proteome</keyword>
<dbReference type="RefSeq" id="WP_257892112.1">
    <property type="nucleotide sequence ID" value="NZ_JAIMBW010000001.1"/>
</dbReference>
<gene>
    <name evidence="3" type="ORF">KUL25_05975</name>
    <name evidence="4" type="ORF">KUL25_05980</name>
</gene>
<evidence type="ECO:0000259" key="2">
    <source>
        <dbReference type="Pfam" id="PF13403"/>
    </source>
</evidence>
<feature type="compositionally biased region" description="Low complexity" evidence="1">
    <location>
        <begin position="369"/>
        <end position="381"/>
    </location>
</feature>
<dbReference type="EMBL" id="CP078073">
    <property type="protein sequence ID" value="QXL89061.1"/>
    <property type="molecule type" value="Genomic_DNA"/>
</dbReference>
<dbReference type="InterPro" id="IPR036844">
    <property type="entry name" value="Hint_dom_sf"/>
</dbReference>
<dbReference type="Gene3D" id="2.170.16.10">
    <property type="entry name" value="Hedgehog/Intein (Hint) domain"/>
    <property type="match status" value="1"/>
</dbReference>
<feature type="domain" description="Hedgehog/Intein (Hint)" evidence="2">
    <location>
        <begin position="156"/>
        <end position="297"/>
    </location>
</feature>
<dbReference type="Pfam" id="PF13403">
    <property type="entry name" value="Hint_2"/>
    <property type="match status" value="1"/>
</dbReference>
<dbReference type="InterPro" id="IPR028992">
    <property type="entry name" value="Hedgehog/Intein_dom"/>
</dbReference>
<proteinExistence type="predicted"/>
<evidence type="ECO:0000313" key="4">
    <source>
        <dbReference type="EMBL" id="QXL89061.1"/>
    </source>
</evidence>
<evidence type="ECO:0000313" key="5">
    <source>
        <dbReference type="Proteomes" id="UP000693972"/>
    </source>
</evidence>
<evidence type="ECO:0000313" key="3">
    <source>
        <dbReference type="EMBL" id="MBY4892310.1"/>
    </source>
</evidence>
<sequence length="381" mass="41760">MATNTVNMIYIGNLPIIDTDESNWDTDNAAALQGTYDTSVMELVAITQNDVDNDGAIMDDEANMGDTVSYTTSNGSYSGQQDATVRYNAIVSETDNSQTTLQLGVVQMPNGDTFLFDYSGGTSLDFRDISSVQLISPDKTDFAGHQADYSVENTTVCFCSGTWIETDKGPARIETLRPGDKVMTADHGAQVLRWIGGRRLERPGKHAPIMIAPGALADGVPRRTLAVSPQHRMLVRSPIVVRMFEVEEILLPAKRLLDHPGVTQAPATRPVHYWHLLFDRHEVVNANGAWAESLYLGPEAVKSIGESAVTEIVEIFGVPSLMDLCQLMGTHSRPVPEAKRQKRLVQRQIANSRAWQDGAGPPHQPSTRPPSYRSPSRPECS</sequence>
<organism evidence="4">
    <name type="scientific">Gymnodinialimonas phycosphaerae</name>
    <dbReference type="NCBI Taxonomy" id="2841589"/>
    <lineage>
        <taxon>Bacteria</taxon>
        <taxon>Pseudomonadati</taxon>
        <taxon>Pseudomonadota</taxon>
        <taxon>Alphaproteobacteria</taxon>
        <taxon>Rhodobacterales</taxon>
        <taxon>Paracoccaceae</taxon>
        <taxon>Gymnodinialimonas</taxon>
    </lineage>
</organism>